<feature type="non-terminal residue" evidence="4">
    <location>
        <position position="1"/>
    </location>
</feature>
<dbReference type="SUPFAM" id="SSF47384">
    <property type="entry name" value="Homodimeric domain of signal transducing histidine kinase"/>
    <property type="match status" value="1"/>
</dbReference>
<proteinExistence type="predicted"/>
<dbReference type="Proteomes" id="UP000760480">
    <property type="component" value="Unassembled WGS sequence"/>
</dbReference>
<keyword evidence="5" id="KW-1185">Reference proteome</keyword>
<evidence type="ECO:0000313" key="4">
    <source>
        <dbReference type="EMBL" id="NMQ21511.1"/>
    </source>
</evidence>
<dbReference type="Gene3D" id="1.10.287.130">
    <property type="match status" value="1"/>
</dbReference>
<dbReference type="InterPro" id="IPR036097">
    <property type="entry name" value="HisK_dim/P_sf"/>
</dbReference>
<organism evidence="4 5">
    <name type="scientific">Candidatus Competibacter phosphatis</name>
    <dbReference type="NCBI Taxonomy" id="221280"/>
    <lineage>
        <taxon>Bacteria</taxon>
        <taxon>Pseudomonadati</taxon>
        <taxon>Pseudomonadota</taxon>
        <taxon>Gammaproteobacteria</taxon>
        <taxon>Candidatus Competibacteraceae</taxon>
        <taxon>Candidatus Competibacter</taxon>
    </lineage>
</organism>
<dbReference type="EMBL" id="SPMZ01000121">
    <property type="protein sequence ID" value="NMQ21511.1"/>
    <property type="molecule type" value="Genomic_DNA"/>
</dbReference>
<gene>
    <name evidence="4" type="ORF">E4P82_21235</name>
</gene>
<dbReference type="CDD" id="cd00082">
    <property type="entry name" value="HisKA"/>
    <property type="match status" value="1"/>
</dbReference>
<evidence type="ECO:0000256" key="1">
    <source>
        <dbReference type="ARBA" id="ARBA00000085"/>
    </source>
</evidence>
<sequence length="72" mass="8086">LHGLLGALSLLEKTPLSDKQNSYLVMIREDADRLLREMNSILDFSQLEARGLPLREQPCPLKKTAGARRQAV</sequence>
<accession>A0ABX1TS59</accession>
<reference evidence="4 5" key="1">
    <citation type="submission" date="2019-03" db="EMBL/GenBank/DDBJ databases">
        <title>Metabolic reconstructions from genomes of highly enriched 'Candidatus Accumulibacter' and 'Candidatus Competibacter' bioreactor populations.</title>
        <authorList>
            <person name="Annavajhala M.K."/>
            <person name="Welles L."/>
            <person name="Abbas B."/>
            <person name="Sorokin D."/>
            <person name="Park H."/>
            <person name="Van Loosdrecht M."/>
            <person name="Chandran K."/>
        </authorList>
    </citation>
    <scope>NUCLEOTIDE SEQUENCE [LARGE SCALE GENOMIC DNA]</scope>
    <source>
        <strain evidence="4 5">SBR_G</strain>
    </source>
</reference>
<evidence type="ECO:0000256" key="2">
    <source>
        <dbReference type="ARBA" id="ARBA00012438"/>
    </source>
</evidence>
<protein>
    <recommendedName>
        <fullName evidence="2">histidine kinase</fullName>
        <ecNumber evidence="2">2.7.13.3</ecNumber>
    </recommendedName>
</protein>
<name>A0ABX1TS59_9GAMM</name>
<comment type="caution">
    <text evidence="4">The sequence shown here is derived from an EMBL/GenBank/DDBJ whole genome shotgun (WGS) entry which is preliminary data.</text>
</comment>
<dbReference type="Pfam" id="PF00512">
    <property type="entry name" value="HisKA"/>
    <property type="match status" value="1"/>
</dbReference>
<evidence type="ECO:0000313" key="5">
    <source>
        <dbReference type="Proteomes" id="UP000760480"/>
    </source>
</evidence>
<dbReference type="RefSeq" id="WP_312916053.1">
    <property type="nucleotide sequence ID" value="NZ_SPMZ01000121.1"/>
</dbReference>
<comment type="catalytic activity">
    <reaction evidence="1">
        <text>ATP + protein L-histidine = ADP + protein N-phospho-L-histidine.</text>
        <dbReference type="EC" id="2.7.13.3"/>
    </reaction>
</comment>
<evidence type="ECO:0000259" key="3">
    <source>
        <dbReference type="Pfam" id="PF00512"/>
    </source>
</evidence>
<dbReference type="InterPro" id="IPR003661">
    <property type="entry name" value="HisK_dim/P_dom"/>
</dbReference>
<feature type="domain" description="Signal transduction histidine kinase dimerisation/phosphoacceptor" evidence="3">
    <location>
        <begin position="1"/>
        <end position="49"/>
    </location>
</feature>
<dbReference type="EC" id="2.7.13.3" evidence="2"/>